<keyword evidence="3" id="KW-1185">Reference proteome</keyword>
<protein>
    <submittedName>
        <fullName evidence="2">MaoC family dehydratase</fullName>
    </submittedName>
</protein>
<name>A0ABT6H2Z3_9BACI</name>
<accession>A0ABT6H2Z3</accession>
<evidence type="ECO:0000313" key="3">
    <source>
        <dbReference type="Proteomes" id="UP001218246"/>
    </source>
</evidence>
<evidence type="ECO:0000259" key="1">
    <source>
        <dbReference type="Pfam" id="PF01575"/>
    </source>
</evidence>
<dbReference type="Proteomes" id="UP001218246">
    <property type="component" value="Unassembled WGS sequence"/>
</dbReference>
<dbReference type="Gene3D" id="3.10.129.10">
    <property type="entry name" value="Hotdog Thioesterase"/>
    <property type="match status" value="1"/>
</dbReference>
<dbReference type="InterPro" id="IPR002539">
    <property type="entry name" value="MaoC-like_dom"/>
</dbReference>
<comment type="caution">
    <text evidence="2">The sequence shown here is derived from an EMBL/GenBank/DDBJ whole genome shotgun (WGS) entry which is preliminary data.</text>
</comment>
<dbReference type="InterPro" id="IPR029069">
    <property type="entry name" value="HotDog_dom_sf"/>
</dbReference>
<dbReference type="InterPro" id="IPR050965">
    <property type="entry name" value="UPF0336/Enoyl-CoA_hydratase"/>
</dbReference>
<dbReference type="Pfam" id="PF01575">
    <property type="entry name" value="MaoC_dehydratas"/>
    <property type="match status" value="1"/>
</dbReference>
<feature type="domain" description="MaoC-like" evidence="1">
    <location>
        <begin position="28"/>
        <end position="128"/>
    </location>
</feature>
<dbReference type="PANTHER" id="PTHR43437:SF3">
    <property type="entry name" value="HYDROXYACYL-THIOESTER DEHYDRATASE TYPE 2, MITOCHONDRIAL"/>
    <property type="match status" value="1"/>
</dbReference>
<sequence>MNIFEQAAHVSERPYADITIGEQALLVKTITHEDIEAYAALTGDVNPVHLLEDFAKHTMFKERIAHGMLIASYISTVLGTQLPGKNTIYLSQQVSFRAPVKINDTIRIVAEVTEKRDDKKMITLTTNVYNQFEKVVVTGTAVVMKLT</sequence>
<evidence type="ECO:0000313" key="2">
    <source>
        <dbReference type="EMBL" id="MDG5753766.1"/>
    </source>
</evidence>
<proteinExistence type="predicted"/>
<dbReference type="EMBL" id="JARULN010000004">
    <property type="protein sequence ID" value="MDG5753766.1"/>
    <property type="molecule type" value="Genomic_DNA"/>
</dbReference>
<reference evidence="2 3" key="1">
    <citation type="submission" date="2023-04" db="EMBL/GenBank/DDBJ databases">
        <title>Ectobacillus antri isolated from activated sludge.</title>
        <authorList>
            <person name="Yan P."/>
            <person name="Liu X."/>
        </authorList>
    </citation>
    <scope>NUCLEOTIDE SEQUENCE [LARGE SCALE GENOMIC DNA]</scope>
    <source>
        <strain evidence="2 3">C18H</strain>
    </source>
</reference>
<gene>
    <name evidence="2" type="ORF">P6P90_07240</name>
</gene>
<dbReference type="RefSeq" id="WP_124562847.1">
    <property type="nucleotide sequence ID" value="NZ_JARRRY010000009.1"/>
</dbReference>
<organism evidence="2 3">
    <name type="scientific">Ectobacillus antri</name>
    <dbReference type="NCBI Taxonomy" id="2486280"/>
    <lineage>
        <taxon>Bacteria</taxon>
        <taxon>Bacillati</taxon>
        <taxon>Bacillota</taxon>
        <taxon>Bacilli</taxon>
        <taxon>Bacillales</taxon>
        <taxon>Bacillaceae</taxon>
        <taxon>Ectobacillus</taxon>
    </lineage>
</organism>
<dbReference type="PANTHER" id="PTHR43437">
    <property type="entry name" value="HYDROXYACYL-THIOESTER DEHYDRATASE TYPE 2, MITOCHONDRIAL-RELATED"/>
    <property type="match status" value="1"/>
</dbReference>
<dbReference type="SUPFAM" id="SSF54637">
    <property type="entry name" value="Thioesterase/thiol ester dehydrase-isomerase"/>
    <property type="match status" value="1"/>
</dbReference>
<dbReference type="CDD" id="cd03449">
    <property type="entry name" value="R_hydratase"/>
    <property type="match status" value="1"/>
</dbReference>